<proteinExistence type="predicted"/>
<dbReference type="EMBL" id="LT629748">
    <property type="protein sequence ID" value="SDS19324.1"/>
    <property type="molecule type" value="Genomic_DNA"/>
</dbReference>
<evidence type="ECO:0000313" key="3">
    <source>
        <dbReference type="Proteomes" id="UP000243426"/>
    </source>
</evidence>
<evidence type="ECO:0008006" key="4">
    <source>
        <dbReference type="Google" id="ProtNLM"/>
    </source>
</evidence>
<accession>A0A1H1Q7H0</accession>
<keyword evidence="1" id="KW-0175">Coiled coil</keyword>
<keyword evidence="3" id="KW-1185">Reference proteome</keyword>
<dbReference type="STRING" id="797277.SAMN05216198_1403"/>
<dbReference type="Proteomes" id="UP000243426">
    <property type="component" value="Chromosome I"/>
</dbReference>
<name>A0A1H1Q7H0_9GAMM</name>
<protein>
    <recommendedName>
        <fullName evidence="4">DNA repair protein</fullName>
    </recommendedName>
</protein>
<gene>
    <name evidence="2" type="ORF">SAMN05216198_1403</name>
</gene>
<reference evidence="3" key="1">
    <citation type="submission" date="2016-10" db="EMBL/GenBank/DDBJ databases">
        <authorList>
            <person name="Varghese N."/>
            <person name="Submissions S."/>
        </authorList>
    </citation>
    <scope>NUCLEOTIDE SEQUENCE [LARGE SCALE GENOMIC DNA]</scope>
    <source>
        <strain evidence="3">2SM5</strain>
    </source>
</reference>
<sequence>MNDFSHTKSSRMNSTAPWLLALLMGSGLLLPSLGQAQEQSMEERLRTQLRMTTQQLQQLQSEQAQMQTASINAEAQRDTALENVKKLEAQLQKAQGQTETLQTQKQAIQAQVRESRQQTGEVQQAYDELLVVARTKEAERAALQASLNKRDTELASCTVKNQQLFEIGKDMLASLEEVSTGSVLQLRQPFAASGRVKFEEMAQVYGDKLYGGQVGARDAADTSAQ</sequence>
<evidence type="ECO:0000256" key="1">
    <source>
        <dbReference type="SAM" id="Coils"/>
    </source>
</evidence>
<dbReference type="AlphaFoldDB" id="A0A1H1Q7H0"/>
<organism evidence="2 3">
    <name type="scientific">Halopseudomonas litoralis</name>
    <dbReference type="NCBI Taxonomy" id="797277"/>
    <lineage>
        <taxon>Bacteria</taxon>
        <taxon>Pseudomonadati</taxon>
        <taxon>Pseudomonadota</taxon>
        <taxon>Gammaproteobacteria</taxon>
        <taxon>Pseudomonadales</taxon>
        <taxon>Pseudomonadaceae</taxon>
        <taxon>Halopseudomonas</taxon>
    </lineage>
</organism>
<evidence type="ECO:0000313" key="2">
    <source>
        <dbReference type="EMBL" id="SDS19324.1"/>
    </source>
</evidence>
<feature type="coiled-coil region" evidence="1">
    <location>
        <begin position="42"/>
        <end position="118"/>
    </location>
</feature>